<protein>
    <submittedName>
        <fullName evidence="2">Uncharacterized protein</fullName>
    </submittedName>
</protein>
<evidence type="ECO:0000313" key="2">
    <source>
        <dbReference type="EMBL" id="PIC13686.1"/>
    </source>
</evidence>
<keyword evidence="3" id="KW-1185">Reference proteome</keyword>
<sequence length="108" mass="12255">MSLDHCCPLASKKVLKCYLRLQDFNLLVSVVHQAPQVPIMTEWSPASTAPTALPTPLSSSHLAPRYPWNQADEIAQLRGELVMNKRKTSEPKLKSKSSWRRKDSLLTW</sequence>
<name>A0A2G5SFM5_9PELO</name>
<dbReference type="Proteomes" id="UP000230233">
    <property type="component" value="Unassembled WGS sequence"/>
</dbReference>
<dbReference type="EMBL" id="PDUG01000011">
    <property type="protein sequence ID" value="PIC13686.1"/>
    <property type="molecule type" value="Genomic_DNA"/>
</dbReference>
<reference evidence="3" key="1">
    <citation type="submission" date="2017-10" db="EMBL/GenBank/DDBJ databases">
        <title>Rapid genome shrinkage in a self-fertile nematode reveals novel sperm competition proteins.</title>
        <authorList>
            <person name="Yin D."/>
            <person name="Schwarz E.M."/>
            <person name="Thomas C.G."/>
            <person name="Felde R.L."/>
            <person name="Korf I.F."/>
            <person name="Cutter A.D."/>
            <person name="Schartner C.M."/>
            <person name="Ralston E.J."/>
            <person name="Meyer B.J."/>
            <person name="Haag E.S."/>
        </authorList>
    </citation>
    <scope>NUCLEOTIDE SEQUENCE [LARGE SCALE GENOMIC DNA]</scope>
    <source>
        <strain evidence="3">JU1422</strain>
    </source>
</reference>
<evidence type="ECO:0000313" key="3">
    <source>
        <dbReference type="Proteomes" id="UP000230233"/>
    </source>
</evidence>
<comment type="caution">
    <text evidence="2">The sequence shown here is derived from an EMBL/GenBank/DDBJ whole genome shotgun (WGS) entry which is preliminary data.</text>
</comment>
<gene>
    <name evidence="2" type="ORF">B9Z55_027553</name>
</gene>
<accession>A0A2G5SFM5</accession>
<proteinExistence type="predicted"/>
<evidence type="ECO:0000256" key="1">
    <source>
        <dbReference type="SAM" id="MobiDB-lite"/>
    </source>
</evidence>
<feature type="region of interest" description="Disordered" evidence="1">
    <location>
        <begin position="85"/>
        <end position="108"/>
    </location>
</feature>
<organism evidence="2 3">
    <name type="scientific">Caenorhabditis nigoni</name>
    <dbReference type="NCBI Taxonomy" id="1611254"/>
    <lineage>
        <taxon>Eukaryota</taxon>
        <taxon>Metazoa</taxon>
        <taxon>Ecdysozoa</taxon>
        <taxon>Nematoda</taxon>
        <taxon>Chromadorea</taxon>
        <taxon>Rhabditida</taxon>
        <taxon>Rhabditina</taxon>
        <taxon>Rhabditomorpha</taxon>
        <taxon>Rhabditoidea</taxon>
        <taxon>Rhabditidae</taxon>
        <taxon>Peloderinae</taxon>
        <taxon>Caenorhabditis</taxon>
    </lineage>
</organism>
<dbReference type="AlphaFoldDB" id="A0A2G5SFM5"/>